<evidence type="ECO:0000256" key="2">
    <source>
        <dbReference type="ARBA" id="ARBA00007647"/>
    </source>
</evidence>
<evidence type="ECO:0000256" key="7">
    <source>
        <dbReference type="ARBA" id="ARBA00023136"/>
    </source>
</evidence>
<evidence type="ECO:0000313" key="9">
    <source>
        <dbReference type="EMBL" id="KAL3847098.1"/>
    </source>
</evidence>
<reference evidence="9 10" key="1">
    <citation type="submission" date="2024-11" db="EMBL/GenBank/DDBJ databases">
        <title>Chromosome-level genome assembly of the freshwater bivalve Anodonta woodiana.</title>
        <authorList>
            <person name="Chen X."/>
        </authorList>
    </citation>
    <scope>NUCLEOTIDE SEQUENCE [LARGE SCALE GENOMIC DNA]</scope>
    <source>
        <strain evidence="9">MN2024</strain>
        <tissue evidence="9">Gills</tissue>
    </source>
</reference>
<evidence type="ECO:0000256" key="6">
    <source>
        <dbReference type="ARBA" id="ARBA00022989"/>
    </source>
</evidence>
<comment type="caution">
    <text evidence="9">The sequence shown here is derived from an EMBL/GenBank/DDBJ whole genome shotgun (WGS) entry which is preliminary data.</text>
</comment>
<comment type="similarity">
    <text evidence="2 8">Belongs to the glycosyltransferase 92 family.</text>
</comment>
<dbReference type="EC" id="2.4.1.-" evidence="8"/>
<keyword evidence="7" id="KW-0472">Membrane</keyword>
<keyword evidence="3 8" id="KW-0328">Glycosyltransferase</keyword>
<keyword evidence="4 8" id="KW-0808">Transferase</keyword>
<protein>
    <recommendedName>
        <fullName evidence="8">Glycosyltransferase family 92 protein</fullName>
        <ecNumber evidence="8">2.4.1.-</ecNumber>
    </recommendedName>
</protein>
<dbReference type="GO" id="GO:0016757">
    <property type="term" value="F:glycosyltransferase activity"/>
    <property type="evidence" value="ECO:0007669"/>
    <property type="project" value="UniProtKB-UniRule"/>
</dbReference>
<evidence type="ECO:0000256" key="5">
    <source>
        <dbReference type="ARBA" id="ARBA00022692"/>
    </source>
</evidence>
<dbReference type="InterPro" id="IPR008166">
    <property type="entry name" value="Glyco_transf_92"/>
</dbReference>
<dbReference type="PANTHER" id="PTHR21461">
    <property type="entry name" value="GLYCOSYLTRANSFERASE FAMILY 92 PROTEIN"/>
    <property type="match status" value="1"/>
</dbReference>
<evidence type="ECO:0000313" key="10">
    <source>
        <dbReference type="Proteomes" id="UP001634394"/>
    </source>
</evidence>
<dbReference type="EMBL" id="JBJQND010000016">
    <property type="protein sequence ID" value="KAL3847098.1"/>
    <property type="molecule type" value="Genomic_DNA"/>
</dbReference>
<evidence type="ECO:0000256" key="4">
    <source>
        <dbReference type="ARBA" id="ARBA00022679"/>
    </source>
</evidence>
<sequence length="314" mass="35905">MSIRKQRRRVVTALVILFGVTLIMTFYGKQVPLQRDTLNYNDDDFSDFARNGVITQVSDTKVFIYSVIGRNTSTASNPWNEYGVSAWIHSELKPRDIACCYLLDNGTIIQSNHTKYLYYSLDIIFTIQYACPRPNSILHPKGITLTVSSKACSSNVLTYVRPIYPLRRSGNDSIAFCAKQMFGNLSASLVITWFEYNRAMGVDKIVTFVDESFLSRDTFKVLKYYQSQAFLEILPIDFPMQGNIVIVPTDVAVLKHYRTCRDDWKPKSDCINGTGTFQRFTDDSLKTKLEQMNVKNNIILHDAIVNTIKYLNVN</sequence>
<dbReference type="GO" id="GO:0016020">
    <property type="term" value="C:membrane"/>
    <property type="evidence" value="ECO:0007669"/>
    <property type="project" value="UniProtKB-SubCell"/>
</dbReference>
<evidence type="ECO:0000256" key="1">
    <source>
        <dbReference type="ARBA" id="ARBA00004167"/>
    </source>
</evidence>
<keyword evidence="10" id="KW-1185">Reference proteome</keyword>
<dbReference type="Proteomes" id="UP001634394">
    <property type="component" value="Unassembled WGS sequence"/>
</dbReference>
<evidence type="ECO:0000256" key="3">
    <source>
        <dbReference type="ARBA" id="ARBA00022676"/>
    </source>
</evidence>
<keyword evidence="6" id="KW-1133">Transmembrane helix</keyword>
<keyword evidence="5" id="KW-0812">Transmembrane</keyword>
<comment type="subcellular location">
    <subcellularLocation>
        <location evidence="1">Membrane</location>
        <topology evidence="1">Single-pass membrane protein</topology>
    </subcellularLocation>
</comment>
<dbReference type="AlphaFoldDB" id="A0ABD3UG41"/>
<organism evidence="9 10">
    <name type="scientific">Sinanodonta woodiana</name>
    <name type="common">Chinese pond mussel</name>
    <name type="synonym">Anodonta woodiana</name>
    <dbReference type="NCBI Taxonomy" id="1069815"/>
    <lineage>
        <taxon>Eukaryota</taxon>
        <taxon>Metazoa</taxon>
        <taxon>Spiralia</taxon>
        <taxon>Lophotrochozoa</taxon>
        <taxon>Mollusca</taxon>
        <taxon>Bivalvia</taxon>
        <taxon>Autobranchia</taxon>
        <taxon>Heteroconchia</taxon>
        <taxon>Palaeoheterodonta</taxon>
        <taxon>Unionida</taxon>
        <taxon>Unionoidea</taxon>
        <taxon>Unionidae</taxon>
        <taxon>Unioninae</taxon>
        <taxon>Sinanodonta</taxon>
    </lineage>
</organism>
<dbReference type="PANTHER" id="PTHR21461:SF69">
    <property type="entry name" value="GLYCOSYLTRANSFERASE FAMILY 92 PROTEIN"/>
    <property type="match status" value="1"/>
</dbReference>
<accession>A0ABD3UG41</accession>
<dbReference type="Pfam" id="PF01697">
    <property type="entry name" value="Glyco_transf_92"/>
    <property type="match status" value="1"/>
</dbReference>
<proteinExistence type="inferred from homology"/>
<evidence type="ECO:0000256" key="8">
    <source>
        <dbReference type="RuleBase" id="RU366017"/>
    </source>
</evidence>
<name>A0ABD3UG41_SINWO</name>
<gene>
    <name evidence="9" type="ORF">ACJMK2_018028</name>
</gene>